<organism evidence="1 2">
    <name type="scientific">Rhabditophanes sp. KR3021</name>
    <dbReference type="NCBI Taxonomy" id="114890"/>
    <lineage>
        <taxon>Eukaryota</taxon>
        <taxon>Metazoa</taxon>
        <taxon>Ecdysozoa</taxon>
        <taxon>Nematoda</taxon>
        <taxon>Chromadorea</taxon>
        <taxon>Rhabditida</taxon>
        <taxon>Tylenchina</taxon>
        <taxon>Panagrolaimomorpha</taxon>
        <taxon>Strongyloidoidea</taxon>
        <taxon>Alloionematidae</taxon>
        <taxon>Rhabditophanes</taxon>
    </lineage>
</organism>
<accession>A0AC35UHC0</accession>
<sequence length="86" mass="9999">MPLDDIINVDSNLIAHELSDSGLENEFSEAILRNHLSDTTETSDEAKMKKMTRLLKRYRTLRVPNFKIMKNHVIKKNPSYLIVLKD</sequence>
<name>A0AC35UHC0_9BILA</name>
<dbReference type="WBParaSite" id="RSKR_0001083933.1">
    <property type="protein sequence ID" value="RSKR_0001083933.1"/>
    <property type="gene ID" value="RSKR_0001083933"/>
</dbReference>
<dbReference type="Proteomes" id="UP000095286">
    <property type="component" value="Unplaced"/>
</dbReference>
<evidence type="ECO:0000313" key="1">
    <source>
        <dbReference type="Proteomes" id="UP000095286"/>
    </source>
</evidence>
<proteinExistence type="predicted"/>
<protein>
    <submittedName>
        <fullName evidence="2">Uncharacterized protein</fullName>
    </submittedName>
</protein>
<reference evidence="2" key="1">
    <citation type="submission" date="2016-11" db="UniProtKB">
        <authorList>
            <consortium name="WormBaseParasite"/>
        </authorList>
    </citation>
    <scope>IDENTIFICATION</scope>
    <source>
        <strain evidence="2">KR3021</strain>
    </source>
</reference>
<evidence type="ECO:0000313" key="2">
    <source>
        <dbReference type="WBParaSite" id="RSKR_0001083933.1"/>
    </source>
</evidence>